<evidence type="ECO:0000256" key="1">
    <source>
        <dbReference type="SAM" id="MobiDB-lite"/>
    </source>
</evidence>
<proteinExistence type="predicted"/>
<evidence type="ECO:0000313" key="3">
    <source>
        <dbReference type="Proteomes" id="UP001314200"/>
    </source>
</evidence>
<keyword evidence="2" id="KW-0378">Hydrolase</keyword>
<gene>
    <name evidence="2" type="ORF">R82641_BJNNKPBH_01223</name>
</gene>
<dbReference type="Pfam" id="PF06028">
    <property type="entry name" value="DUF915"/>
    <property type="match status" value="1"/>
</dbReference>
<dbReference type="EMBL" id="CAUZLY010000010">
    <property type="protein sequence ID" value="CAK1250525.1"/>
    <property type="molecule type" value="Genomic_DNA"/>
</dbReference>
<dbReference type="Gene3D" id="3.40.50.1820">
    <property type="entry name" value="alpha/beta hydrolase"/>
    <property type="match status" value="1"/>
</dbReference>
<dbReference type="InterPro" id="IPR029058">
    <property type="entry name" value="AB_hydrolase_fold"/>
</dbReference>
<dbReference type="GO" id="GO:0016787">
    <property type="term" value="F:hydrolase activity"/>
    <property type="evidence" value="ECO:0007669"/>
    <property type="project" value="UniProtKB-KW"/>
</dbReference>
<protein>
    <submittedName>
        <fullName evidence="2">Uncharacterized conserved protein with an alpha/beta hydrolase fold</fullName>
    </submittedName>
</protein>
<keyword evidence="3" id="KW-1185">Reference proteome</keyword>
<reference evidence="2 3" key="1">
    <citation type="submission" date="2023-10" db="EMBL/GenBank/DDBJ databases">
        <authorList>
            <person name="Botero Cardona J."/>
        </authorList>
    </citation>
    <scope>NUCLEOTIDE SEQUENCE [LARGE SCALE GENOMIC DNA]</scope>
    <source>
        <strain evidence="2 3">R-82641</strain>
    </source>
</reference>
<dbReference type="RefSeq" id="WP_047974646.1">
    <property type="nucleotide sequence ID" value="NZ_CAUZLJ010000001.1"/>
</dbReference>
<feature type="region of interest" description="Disordered" evidence="1">
    <location>
        <begin position="274"/>
        <end position="294"/>
    </location>
</feature>
<organism evidence="2 3">
    <name type="scientific">Fructobacillus cardui</name>
    <dbReference type="NCBI Taxonomy" id="2893170"/>
    <lineage>
        <taxon>Bacteria</taxon>
        <taxon>Bacillati</taxon>
        <taxon>Bacillota</taxon>
        <taxon>Bacilli</taxon>
        <taxon>Lactobacillales</taxon>
        <taxon>Lactobacillaceae</taxon>
        <taxon>Fructobacillus</taxon>
    </lineage>
</organism>
<sequence length="294" mass="32753">MTKSTKFMLVLTVLLTVVIALFGRVWMLSEHQNDRAIQKSRMEPVIFVPGSSATVRRFDDLFATINSEDRDKGTHSVLKVQVNYDGSLTYSGHVDSSNRRPFIVVGFERNQDNYPTIQADSEALSKVMTDLQTRYHFRSFSAVGHSNGGLIWTDYLENYYSSTNFHIRTLMTLGTPFNFSETSTTRQTTMLSDMIDGASSLPSDLVVYSVAGSEDYTDDGTVPVQSVLSGKYIFQKNVAKYTQTTVSGDNAGHSKLPENPEVINLIRELVLQNPNDGSKLTPKKAKSISDGFSR</sequence>
<evidence type="ECO:0000313" key="2">
    <source>
        <dbReference type="EMBL" id="CAK1250525.1"/>
    </source>
</evidence>
<dbReference type="InterPro" id="IPR010315">
    <property type="entry name" value="DUF915_hydro-like"/>
</dbReference>
<dbReference type="SUPFAM" id="SSF53474">
    <property type="entry name" value="alpha/beta-Hydrolases"/>
    <property type="match status" value="1"/>
</dbReference>
<name>A0ABM9MZC3_9LACO</name>
<dbReference type="Proteomes" id="UP001314200">
    <property type="component" value="Unassembled WGS sequence"/>
</dbReference>
<accession>A0ABM9MZC3</accession>
<comment type="caution">
    <text evidence="2">The sequence shown here is derived from an EMBL/GenBank/DDBJ whole genome shotgun (WGS) entry which is preliminary data.</text>
</comment>